<organism evidence="7 8">
    <name type="scientific">Chenopodium quinoa</name>
    <name type="common">Quinoa</name>
    <dbReference type="NCBI Taxonomy" id="63459"/>
    <lineage>
        <taxon>Eukaryota</taxon>
        <taxon>Viridiplantae</taxon>
        <taxon>Streptophyta</taxon>
        <taxon>Embryophyta</taxon>
        <taxon>Tracheophyta</taxon>
        <taxon>Spermatophyta</taxon>
        <taxon>Magnoliopsida</taxon>
        <taxon>eudicotyledons</taxon>
        <taxon>Gunneridae</taxon>
        <taxon>Pentapetalae</taxon>
        <taxon>Caryophyllales</taxon>
        <taxon>Chenopodiaceae</taxon>
        <taxon>Chenopodioideae</taxon>
        <taxon>Atripliceae</taxon>
        <taxon>Chenopodium</taxon>
    </lineage>
</organism>
<keyword evidence="3" id="KW-0862">Zinc</keyword>
<protein>
    <recommendedName>
        <fullName evidence="6">BED-type domain-containing protein</fullName>
    </recommendedName>
</protein>
<dbReference type="PANTHER" id="PTHR34396:SF25">
    <property type="entry name" value="BOUNDARY ELEMENT ASSOCIATED FACTOR"/>
    <property type="match status" value="1"/>
</dbReference>
<evidence type="ECO:0000256" key="2">
    <source>
        <dbReference type="ARBA" id="ARBA00022771"/>
    </source>
</evidence>
<dbReference type="GO" id="GO:0008270">
    <property type="term" value="F:zinc ion binding"/>
    <property type="evidence" value="ECO:0007669"/>
    <property type="project" value="UniProtKB-KW"/>
</dbReference>
<name>A0A803LVV7_CHEQI</name>
<reference evidence="7" key="1">
    <citation type="journal article" date="2017" name="Nature">
        <title>The genome of Chenopodium quinoa.</title>
        <authorList>
            <person name="Jarvis D.E."/>
            <person name="Ho Y.S."/>
            <person name="Lightfoot D.J."/>
            <person name="Schmoeckel S.M."/>
            <person name="Li B."/>
            <person name="Borm T.J.A."/>
            <person name="Ohyanagi H."/>
            <person name="Mineta K."/>
            <person name="Michell C.T."/>
            <person name="Saber N."/>
            <person name="Kharbatia N.M."/>
            <person name="Rupper R.R."/>
            <person name="Sharp A.R."/>
            <person name="Dally N."/>
            <person name="Boughton B.A."/>
            <person name="Woo Y.H."/>
            <person name="Gao G."/>
            <person name="Schijlen E.G.W.M."/>
            <person name="Guo X."/>
            <person name="Momin A.A."/>
            <person name="Negrao S."/>
            <person name="Al-Babili S."/>
            <person name="Gehring C."/>
            <person name="Roessner U."/>
            <person name="Jung C."/>
            <person name="Murphy K."/>
            <person name="Arold S.T."/>
            <person name="Gojobori T."/>
            <person name="van der Linden C.G."/>
            <person name="van Loo E.N."/>
            <person name="Jellen E.N."/>
            <person name="Maughan P.J."/>
            <person name="Tester M."/>
        </authorList>
    </citation>
    <scope>NUCLEOTIDE SEQUENCE [LARGE SCALE GENOMIC DNA]</scope>
    <source>
        <strain evidence="7">cv. PI 614886</strain>
    </source>
</reference>
<feature type="compositionally biased region" description="Basic and acidic residues" evidence="5">
    <location>
        <begin position="147"/>
        <end position="161"/>
    </location>
</feature>
<evidence type="ECO:0000256" key="1">
    <source>
        <dbReference type="ARBA" id="ARBA00022723"/>
    </source>
</evidence>
<feature type="compositionally biased region" description="Low complexity" evidence="5">
    <location>
        <begin position="119"/>
        <end position="131"/>
    </location>
</feature>
<dbReference type="InterPro" id="IPR003656">
    <property type="entry name" value="Znf_BED"/>
</dbReference>
<dbReference type="GO" id="GO:0005634">
    <property type="term" value="C:nucleus"/>
    <property type="evidence" value="ECO:0007669"/>
    <property type="project" value="TreeGrafter"/>
</dbReference>
<feature type="domain" description="BED-type" evidence="6">
    <location>
        <begin position="43"/>
        <end position="97"/>
    </location>
</feature>
<feature type="region of interest" description="Disordered" evidence="5">
    <location>
        <begin position="115"/>
        <end position="134"/>
    </location>
</feature>
<reference evidence="7" key="2">
    <citation type="submission" date="2021-03" db="UniProtKB">
        <authorList>
            <consortium name="EnsemblPlants"/>
        </authorList>
    </citation>
    <scope>IDENTIFICATION</scope>
</reference>
<dbReference type="SUPFAM" id="SSF57667">
    <property type="entry name" value="beta-beta-alpha zinc fingers"/>
    <property type="match status" value="1"/>
</dbReference>
<proteinExistence type="predicted"/>
<dbReference type="InterPro" id="IPR053031">
    <property type="entry name" value="Cuticle_assoc_protein"/>
</dbReference>
<evidence type="ECO:0000313" key="7">
    <source>
        <dbReference type="EnsemblPlants" id="AUR62019608-RA:cds"/>
    </source>
</evidence>
<dbReference type="Gramene" id="AUR62019608-RA">
    <property type="protein sequence ID" value="AUR62019608-RA:cds"/>
    <property type="gene ID" value="AUR62019608"/>
</dbReference>
<evidence type="ECO:0000256" key="3">
    <source>
        <dbReference type="ARBA" id="ARBA00022833"/>
    </source>
</evidence>
<dbReference type="GO" id="GO:1990837">
    <property type="term" value="F:sequence-specific double-stranded DNA binding"/>
    <property type="evidence" value="ECO:0007669"/>
    <property type="project" value="TreeGrafter"/>
</dbReference>
<dbReference type="EnsemblPlants" id="AUR62019608-RA">
    <property type="protein sequence ID" value="AUR62019608-RA:cds"/>
    <property type="gene ID" value="AUR62019608"/>
</dbReference>
<dbReference type="SMART" id="SM00614">
    <property type="entry name" value="ZnF_BED"/>
    <property type="match status" value="1"/>
</dbReference>
<sequence length="161" mass="17755">MASKNENNASVPTSASNTPIALDDDESPVETNSDPSILPITSRHSSAVWSDFKRKRVGDVEKAECNHCSKLLASGSKAGTTHLKDHLKICPKRVGRISDLLRRLVDEYGFKIGKTQGRSSQQPFDSGSSSSKANEETYMQEFAEFLQQDKDPSHEISELDK</sequence>
<evidence type="ECO:0000256" key="4">
    <source>
        <dbReference type="PROSITE-ProRule" id="PRU00027"/>
    </source>
</evidence>
<dbReference type="GO" id="GO:0006357">
    <property type="term" value="P:regulation of transcription by RNA polymerase II"/>
    <property type="evidence" value="ECO:0007669"/>
    <property type="project" value="TreeGrafter"/>
</dbReference>
<evidence type="ECO:0000256" key="5">
    <source>
        <dbReference type="SAM" id="MobiDB-lite"/>
    </source>
</evidence>
<dbReference type="InterPro" id="IPR036236">
    <property type="entry name" value="Znf_C2H2_sf"/>
</dbReference>
<dbReference type="PROSITE" id="PS50808">
    <property type="entry name" value="ZF_BED"/>
    <property type="match status" value="1"/>
</dbReference>
<keyword evidence="1" id="KW-0479">Metal-binding</keyword>
<evidence type="ECO:0000313" key="8">
    <source>
        <dbReference type="Proteomes" id="UP000596660"/>
    </source>
</evidence>
<feature type="region of interest" description="Disordered" evidence="5">
    <location>
        <begin position="1"/>
        <end position="40"/>
    </location>
</feature>
<feature type="region of interest" description="Disordered" evidence="5">
    <location>
        <begin position="141"/>
        <end position="161"/>
    </location>
</feature>
<dbReference type="AlphaFoldDB" id="A0A803LVV7"/>
<dbReference type="PANTHER" id="PTHR34396">
    <property type="entry name" value="OS03G0264950 PROTEIN-RELATED"/>
    <property type="match status" value="1"/>
</dbReference>
<feature type="compositionally biased region" description="Polar residues" evidence="5">
    <location>
        <begin position="1"/>
        <end position="19"/>
    </location>
</feature>
<dbReference type="Proteomes" id="UP000596660">
    <property type="component" value="Unplaced"/>
</dbReference>
<evidence type="ECO:0000259" key="6">
    <source>
        <dbReference type="PROSITE" id="PS50808"/>
    </source>
</evidence>
<keyword evidence="2 4" id="KW-0863">Zinc-finger</keyword>
<accession>A0A803LVV7</accession>
<keyword evidence="8" id="KW-1185">Reference proteome</keyword>
<dbReference type="Pfam" id="PF02892">
    <property type="entry name" value="zf-BED"/>
    <property type="match status" value="1"/>
</dbReference>